<protein>
    <submittedName>
        <fullName evidence="1">AB-hydrolase YheT</fullName>
    </submittedName>
</protein>
<organism evidence="1 2">
    <name type="scientific">Auriscalpium vulgare</name>
    <dbReference type="NCBI Taxonomy" id="40419"/>
    <lineage>
        <taxon>Eukaryota</taxon>
        <taxon>Fungi</taxon>
        <taxon>Dikarya</taxon>
        <taxon>Basidiomycota</taxon>
        <taxon>Agaricomycotina</taxon>
        <taxon>Agaricomycetes</taxon>
        <taxon>Russulales</taxon>
        <taxon>Auriscalpiaceae</taxon>
        <taxon>Auriscalpium</taxon>
    </lineage>
</organism>
<evidence type="ECO:0000313" key="1">
    <source>
        <dbReference type="EMBL" id="KAI0054048.1"/>
    </source>
</evidence>
<comment type="caution">
    <text evidence="1">The sequence shown here is derived from an EMBL/GenBank/DDBJ whole genome shotgun (WGS) entry which is preliminary data.</text>
</comment>
<dbReference type="EMBL" id="MU275838">
    <property type="protein sequence ID" value="KAI0054048.1"/>
    <property type="molecule type" value="Genomic_DNA"/>
</dbReference>
<accession>A0ACB8SCV9</accession>
<gene>
    <name evidence="1" type="ORF">FA95DRAFT_30770</name>
</gene>
<sequence>MGSILSISLSQLPKVYFAQTSAYLPLKHGADKTSLRELVHKHCLSLFAEYQPAWWLFNGHLQTAYSAVGDFSHVDEVVYERTLLRLKEGGTLGLDFTPPTSERELPDDTPVIVVLHGLSGGSHESYVRAVLAPAISPVEEGGLGYRAVVVNFRGCAGVPLTSSRLYSAATTDDIRQAVIYISSLYPNAPLIAMGFSLGANVLTTYVAEEGEACRLTSAAVLGCPWDMEKNGHSLHNSWFRRSVYSKGMGGNLRKLVMRHLSTIAKFPDPTLAKATAEILAKKSFTLVEFDGTVTRRVGGPSPPFPLANAWEYYRWCASHKCLPDIRIPFIGINADDDPIVENVPTDLLENEWVTLVVTRGGGHLGWFEAPDGFRGGMRRWVRRPLLEWFRATAEEVALEGRKYAEVSVVDGWLVEAGREDLGSKVIEKGGRVEGAEGEDGLIAGL</sequence>
<name>A0ACB8SCV9_9AGAM</name>
<proteinExistence type="predicted"/>
<evidence type="ECO:0000313" key="2">
    <source>
        <dbReference type="Proteomes" id="UP000814033"/>
    </source>
</evidence>
<reference evidence="1" key="1">
    <citation type="submission" date="2021-02" db="EMBL/GenBank/DDBJ databases">
        <authorList>
            <consortium name="DOE Joint Genome Institute"/>
            <person name="Ahrendt S."/>
            <person name="Looney B.P."/>
            <person name="Miyauchi S."/>
            <person name="Morin E."/>
            <person name="Drula E."/>
            <person name="Courty P.E."/>
            <person name="Chicoki N."/>
            <person name="Fauchery L."/>
            <person name="Kohler A."/>
            <person name="Kuo A."/>
            <person name="Labutti K."/>
            <person name="Pangilinan J."/>
            <person name="Lipzen A."/>
            <person name="Riley R."/>
            <person name="Andreopoulos W."/>
            <person name="He G."/>
            <person name="Johnson J."/>
            <person name="Barry K.W."/>
            <person name="Grigoriev I.V."/>
            <person name="Nagy L."/>
            <person name="Hibbett D."/>
            <person name="Henrissat B."/>
            <person name="Matheny P.B."/>
            <person name="Labbe J."/>
            <person name="Martin F."/>
        </authorList>
    </citation>
    <scope>NUCLEOTIDE SEQUENCE</scope>
    <source>
        <strain evidence="1">FP105234-sp</strain>
    </source>
</reference>
<dbReference type="Proteomes" id="UP000814033">
    <property type="component" value="Unassembled WGS sequence"/>
</dbReference>
<reference evidence="1" key="2">
    <citation type="journal article" date="2022" name="New Phytol.">
        <title>Evolutionary transition to the ectomycorrhizal habit in the genomes of a hyperdiverse lineage of mushroom-forming fungi.</title>
        <authorList>
            <person name="Looney B."/>
            <person name="Miyauchi S."/>
            <person name="Morin E."/>
            <person name="Drula E."/>
            <person name="Courty P.E."/>
            <person name="Kohler A."/>
            <person name="Kuo A."/>
            <person name="LaButti K."/>
            <person name="Pangilinan J."/>
            <person name="Lipzen A."/>
            <person name="Riley R."/>
            <person name="Andreopoulos W."/>
            <person name="He G."/>
            <person name="Johnson J."/>
            <person name="Nolan M."/>
            <person name="Tritt A."/>
            <person name="Barry K.W."/>
            <person name="Grigoriev I.V."/>
            <person name="Nagy L.G."/>
            <person name="Hibbett D."/>
            <person name="Henrissat B."/>
            <person name="Matheny P.B."/>
            <person name="Labbe J."/>
            <person name="Martin F.M."/>
        </authorList>
    </citation>
    <scope>NUCLEOTIDE SEQUENCE</scope>
    <source>
        <strain evidence="1">FP105234-sp</strain>
    </source>
</reference>
<keyword evidence="2" id="KW-1185">Reference proteome</keyword>